<evidence type="ECO:0000313" key="2">
    <source>
        <dbReference type="EMBL" id="GBP12800.1"/>
    </source>
</evidence>
<organism evidence="2 3">
    <name type="scientific">Eumeta variegata</name>
    <name type="common">Bagworm moth</name>
    <name type="synonym">Eumeta japonica</name>
    <dbReference type="NCBI Taxonomy" id="151549"/>
    <lineage>
        <taxon>Eukaryota</taxon>
        <taxon>Metazoa</taxon>
        <taxon>Ecdysozoa</taxon>
        <taxon>Arthropoda</taxon>
        <taxon>Hexapoda</taxon>
        <taxon>Insecta</taxon>
        <taxon>Pterygota</taxon>
        <taxon>Neoptera</taxon>
        <taxon>Endopterygota</taxon>
        <taxon>Lepidoptera</taxon>
        <taxon>Glossata</taxon>
        <taxon>Ditrysia</taxon>
        <taxon>Tineoidea</taxon>
        <taxon>Psychidae</taxon>
        <taxon>Oiketicinae</taxon>
        <taxon>Eumeta</taxon>
    </lineage>
</organism>
<proteinExistence type="predicted"/>
<dbReference type="AlphaFoldDB" id="A0A4C1TGV2"/>
<dbReference type="OrthoDB" id="10066767at2759"/>
<feature type="region of interest" description="Disordered" evidence="1">
    <location>
        <begin position="19"/>
        <end position="47"/>
    </location>
</feature>
<name>A0A4C1TGV2_EUMVA</name>
<sequence>MKREAERCGRYAVAEDLHARPSVPSETRSRQIQRAHTKRRRETAGTPHKAKTCLICNGDQFMSACATFKAIVEERWEHCKKRNACFMCKDSTAIAVLRSSLVLIAAEGHTIECCTIASDRPRVGTAHRHTSQTAKRS</sequence>
<keyword evidence="3" id="KW-1185">Reference proteome</keyword>
<reference evidence="2 3" key="1">
    <citation type="journal article" date="2019" name="Commun. Biol.">
        <title>The bagworm genome reveals a unique fibroin gene that provides high tensile strength.</title>
        <authorList>
            <person name="Kono N."/>
            <person name="Nakamura H."/>
            <person name="Ohtoshi R."/>
            <person name="Tomita M."/>
            <person name="Numata K."/>
            <person name="Arakawa K."/>
        </authorList>
    </citation>
    <scope>NUCLEOTIDE SEQUENCE [LARGE SCALE GENOMIC DNA]</scope>
</reference>
<gene>
    <name evidence="2" type="ORF">EVAR_6124_1</name>
</gene>
<accession>A0A4C1TGV2</accession>
<protein>
    <submittedName>
        <fullName evidence="2">Uncharacterized protein</fullName>
    </submittedName>
</protein>
<dbReference type="EMBL" id="BGZK01000053">
    <property type="protein sequence ID" value="GBP12800.1"/>
    <property type="molecule type" value="Genomic_DNA"/>
</dbReference>
<dbReference type="Proteomes" id="UP000299102">
    <property type="component" value="Unassembled WGS sequence"/>
</dbReference>
<comment type="caution">
    <text evidence="2">The sequence shown here is derived from an EMBL/GenBank/DDBJ whole genome shotgun (WGS) entry which is preliminary data.</text>
</comment>
<evidence type="ECO:0000256" key="1">
    <source>
        <dbReference type="SAM" id="MobiDB-lite"/>
    </source>
</evidence>
<feature type="compositionally biased region" description="Basic residues" evidence="1">
    <location>
        <begin position="31"/>
        <end position="41"/>
    </location>
</feature>
<evidence type="ECO:0000313" key="3">
    <source>
        <dbReference type="Proteomes" id="UP000299102"/>
    </source>
</evidence>